<accession>A0A8J6TTE1</accession>
<reference evidence="2" key="1">
    <citation type="submission" date="2020-08" db="EMBL/GenBank/DDBJ databases">
        <title>Genome public.</title>
        <authorList>
            <person name="Liu C."/>
            <person name="Sun Q."/>
        </authorList>
    </citation>
    <scope>NUCLEOTIDE SEQUENCE</scope>
    <source>
        <strain evidence="2">NSJ-15</strain>
    </source>
</reference>
<gene>
    <name evidence="2" type="ORF">H8702_01180</name>
</gene>
<feature type="transmembrane region" description="Helical" evidence="1">
    <location>
        <begin position="65"/>
        <end position="82"/>
    </location>
</feature>
<keyword evidence="1" id="KW-0812">Transmembrane</keyword>
<dbReference type="Proteomes" id="UP000632659">
    <property type="component" value="Unassembled WGS sequence"/>
</dbReference>
<keyword evidence="1" id="KW-1133">Transmembrane helix</keyword>
<keyword evidence="1" id="KW-0472">Membrane</keyword>
<feature type="transmembrane region" description="Helical" evidence="1">
    <location>
        <begin position="163"/>
        <end position="184"/>
    </location>
</feature>
<dbReference type="EMBL" id="JACRTL010000001">
    <property type="protein sequence ID" value="MBC8609733.1"/>
    <property type="molecule type" value="Genomic_DNA"/>
</dbReference>
<dbReference type="OrthoDB" id="9984695at2"/>
<sequence>MDQDKGLYQNGFFVLKNHVTRMTAVSMSMIALMFLFALISQLIGMNYEIRYRAIWTEESLLTKEWAFLIVGALLFCAVVFPFELGIRRWFYGVSVGKEWPLRYIFSMFDTPRMYRKALWLRLSLGMKKLFWYIVCLLPSFLVKGLLEVLSYPGNALLGTLYGMLYVIWILFMIGGFVLAFYLNLKYYLVYYLWFETPSLKMSEAVRLSARCMRGRRRKALTAYFALIPLVLASVLVFPIIALIPAAYILSSLQGREILELGQKDGKVCLD</sequence>
<feature type="transmembrane region" description="Helical" evidence="1">
    <location>
        <begin position="24"/>
        <end position="44"/>
    </location>
</feature>
<keyword evidence="3" id="KW-1185">Reference proteome</keyword>
<evidence type="ECO:0000313" key="3">
    <source>
        <dbReference type="Proteomes" id="UP000632659"/>
    </source>
</evidence>
<dbReference type="AlphaFoldDB" id="A0A8J6TTE1"/>
<feature type="transmembrane region" description="Helical" evidence="1">
    <location>
        <begin position="129"/>
        <end position="151"/>
    </location>
</feature>
<proteinExistence type="predicted"/>
<evidence type="ECO:0000256" key="1">
    <source>
        <dbReference type="SAM" id="Phobius"/>
    </source>
</evidence>
<evidence type="ECO:0000313" key="2">
    <source>
        <dbReference type="EMBL" id="MBC8609733.1"/>
    </source>
</evidence>
<name>A0A8J6TTE1_9FIRM</name>
<protein>
    <recommendedName>
        <fullName evidence="4">DUF975 family protein</fullName>
    </recommendedName>
</protein>
<evidence type="ECO:0008006" key="4">
    <source>
        <dbReference type="Google" id="ProtNLM"/>
    </source>
</evidence>
<dbReference type="RefSeq" id="WP_093988165.1">
    <property type="nucleotide sequence ID" value="NZ_FYDD01000003.1"/>
</dbReference>
<feature type="transmembrane region" description="Helical" evidence="1">
    <location>
        <begin position="220"/>
        <end position="249"/>
    </location>
</feature>
<comment type="caution">
    <text evidence="2">The sequence shown here is derived from an EMBL/GenBank/DDBJ whole genome shotgun (WGS) entry which is preliminary data.</text>
</comment>
<organism evidence="2 3">
    <name type="scientific">Massiliimalia timonensis</name>
    <dbReference type="NCBI Taxonomy" id="1987501"/>
    <lineage>
        <taxon>Bacteria</taxon>
        <taxon>Bacillati</taxon>
        <taxon>Bacillota</taxon>
        <taxon>Clostridia</taxon>
        <taxon>Eubacteriales</taxon>
        <taxon>Oscillospiraceae</taxon>
        <taxon>Massiliimalia</taxon>
    </lineage>
</organism>